<evidence type="ECO:0000256" key="1">
    <source>
        <dbReference type="SAM" id="MobiDB-lite"/>
    </source>
</evidence>
<dbReference type="EMBL" id="FQNC01000018">
    <property type="protein sequence ID" value="SGY20457.1"/>
    <property type="molecule type" value="Genomic_DNA"/>
</dbReference>
<protein>
    <submittedName>
        <fullName evidence="2">BQ5605_C016g08058 protein</fullName>
    </submittedName>
</protein>
<proteinExistence type="predicted"/>
<organism evidence="2 3">
    <name type="scientific">Microbotryum silenes-dioicae</name>
    <dbReference type="NCBI Taxonomy" id="796604"/>
    <lineage>
        <taxon>Eukaryota</taxon>
        <taxon>Fungi</taxon>
        <taxon>Dikarya</taxon>
        <taxon>Basidiomycota</taxon>
        <taxon>Pucciniomycotina</taxon>
        <taxon>Microbotryomycetes</taxon>
        <taxon>Microbotryales</taxon>
        <taxon>Microbotryaceae</taxon>
        <taxon>Microbotryum</taxon>
    </lineage>
</organism>
<feature type="compositionally biased region" description="Acidic residues" evidence="1">
    <location>
        <begin position="1"/>
        <end position="10"/>
    </location>
</feature>
<sequence length="84" mass="8705">MSDDGDDDTCADSGEGRCTVEDEEATAWCEDDSICVGFAMITISSWMVGAVTGTVQAQGAFLELDLGGTIVGPLRSAETGLSEH</sequence>
<evidence type="ECO:0000313" key="3">
    <source>
        <dbReference type="Proteomes" id="UP000249464"/>
    </source>
</evidence>
<accession>A0A2X0LVD1</accession>
<gene>
    <name evidence="2" type="primary">BQ5605_C016g08058</name>
    <name evidence="2" type="ORF">BQ5605_C016G08058</name>
</gene>
<dbReference type="AlphaFoldDB" id="A0A2X0LVD1"/>
<reference evidence="2 3" key="1">
    <citation type="submission" date="2016-11" db="EMBL/GenBank/DDBJ databases">
        <authorList>
            <person name="Jaros S."/>
            <person name="Januszkiewicz K."/>
            <person name="Wedrychowicz H."/>
        </authorList>
    </citation>
    <scope>NUCLEOTIDE SEQUENCE [LARGE SCALE GENOMIC DNA]</scope>
</reference>
<keyword evidence="3" id="KW-1185">Reference proteome</keyword>
<name>A0A2X0LVD1_9BASI</name>
<dbReference type="Proteomes" id="UP000249464">
    <property type="component" value="Unassembled WGS sequence"/>
</dbReference>
<feature type="region of interest" description="Disordered" evidence="1">
    <location>
        <begin position="1"/>
        <end position="23"/>
    </location>
</feature>
<evidence type="ECO:0000313" key="2">
    <source>
        <dbReference type="EMBL" id="SGY20457.1"/>
    </source>
</evidence>